<dbReference type="InterPro" id="IPR051862">
    <property type="entry name" value="GT-like_domain_containing_1"/>
</dbReference>
<comment type="caution">
    <text evidence="1">The sequence shown here is derived from an EMBL/GenBank/DDBJ whole genome shotgun (WGS) entry which is preliminary data.</text>
</comment>
<organism evidence="1 2">
    <name type="scientific">Chloebia gouldiae</name>
    <name type="common">Gouldian finch</name>
    <name type="synonym">Erythrura gouldiae</name>
    <dbReference type="NCBI Taxonomy" id="44316"/>
    <lineage>
        <taxon>Eukaryota</taxon>
        <taxon>Metazoa</taxon>
        <taxon>Chordata</taxon>
        <taxon>Craniata</taxon>
        <taxon>Vertebrata</taxon>
        <taxon>Euteleostomi</taxon>
        <taxon>Archelosauria</taxon>
        <taxon>Archosauria</taxon>
        <taxon>Dinosauria</taxon>
        <taxon>Saurischia</taxon>
        <taxon>Theropoda</taxon>
        <taxon>Coelurosauria</taxon>
        <taxon>Aves</taxon>
        <taxon>Neognathae</taxon>
        <taxon>Neoaves</taxon>
        <taxon>Telluraves</taxon>
        <taxon>Australaves</taxon>
        <taxon>Passeriformes</taxon>
        <taxon>Passeroidea</taxon>
        <taxon>Passeridae</taxon>
        <taxon>Chloebia</taxon>
    </lineage>
</organism>
<proteinExistence type="predicted"/>
<dbReference type="EMBL" id="QUSF01000012">
    <property type="protein sequence ID" value="RLW04927.1"/>
    <property type="molecule type" value="Genomic_DNA"/>
</dbReference>
<keyword evidence="2" id="KW-1185">Reference proteome</keyword>
<name>A0A3L8SN31_CHLGU</name>
<protein>
    <recommendedName>
        <fullName evidence="3">Glycosyl transferase family 1 domain-containing protein</fullName>
    </recommendedName>
</protein>
<accession>A0A3L8SN31</accession>
<dbReference type="Gene3D" id="3.40.50.2000">
    <property type="entry name" value="Glycogen Phosphorylase B"/>
    <property type="match status" value="1"/>
</dbReference>
<reference evidence="1 2" key="1">
    <citation type="journal article" date="2018" name="Proc. R. Soc. B">
        <title>A non-coding region near Follistatin controls head colour polymorphism in the Gouldian finch.</title>
        <authorList>
            <person name="Toomey M.B."/>
            <person name="Marques C.I."/>
            <person name="Andrade P."/>
            <person name="Araujo P.M."/>
            <person name="Sabatino S."/>
            <person name="Gazda M.A."/>
            <person name="Afonso S."/>
            <person name="Lopes R.J."/>
            <person name="Corbo J.C."/>
            <person name="Carneiro M."/>
        </authorList>
    </citation>
    <scope>NUCLEOTIDE SEQUENCE [LARGE SCALE GENOMIC DNA]</scope>
    <source>
        <strain evidence="1">Red01</strain>
        <tissue evidence="1">Muscle</tissue>
    </source>
</reference>
<evidence type="ECO:0000313" key="2">
    <source>
        <dbReference type="Proteomes" id="UP000276834"/>
    </source>
</evidence>
<dbReference type="PANTHER" id="PTHR13615">
    <property type="entry name" value="GLYCOSYLTRANSFERASE-LIKE 1"/>
    <property type="match status" value="1"/>
</dbReference>
<dbReference type="SUPFAM" id="SSF53756">
    <property type="entry name" value="UDP-Glycosyltransferase/glycogen phosphorylase"/>
    <property type="match status" value="1"/>
</dbReference>
<dbReference type="Proteomes" id="UP000276834">
    <property type="component" value="Unassembled WGS sequence"/>
</dbReference>
<sequence>IFSEAREVLGSSVLHWGYLPSKDDYFRALCTADVVISTAKHEFFGVAMIEAVHCGCYPLCPKALVYPEIFPAEYLYSTPEQLFKRLQNFCKRPHIVRRHLYKTARMRARRPGFLGQRSAVNSGLCSQQNRGKICDRWG</sequence>
<dbReference type="AlphaFoldDB" id="A0A3L8SN31"/>
<dbReference type="STRING" id="44316.ENSEGOP00005007917"/>
<evidence type="ECO:0008006" key="3">
    <source>
        <dbReference type="Google" id="ProtNLM"/>
    </source>
</evidence>
<feature type="non-terminal residue" evidence="1">
    <location>
        <position position="1"/>
    </location>
</feature>
<dbReference type="CDD" id="cd01635">
    <property type="entry name" value="Glycosyltransferase_GTB-type"/>
    <property type="match status" value="1"/>
</dbReference>
<evidence type="ECO:0000313" key="1">
    <source>
        <dbReference type="EMBL" id="RLW04927.1"/>
    </source>
</evidence>
<dbReference type="PANTHER" id="PTHR13615:SF3">
    <property type="entry name" value="GLYCOSYLTRANSFERASE-LIKE DOMAIN-CONTAINING PROTEIN 1"/>
    <property type="match status" value="1"/>
</dbReference>
<dbReference type="OrthoDB" id="10032790at2759"/>
<gene>
    <name evidence="1" type="ORF">DV515_00005711</name>
</gene>